<keyword evidence="2" id="KW-1185">Reference proteome</keyword>
<dbReference type="EMBL" id="JBJJXI010000096">
    <property type="protein sequence ID" value="KAL3393797.1"/>
    <property type="molecule type" value="Genomic_DNA"/>
</dbReference>
<protein>
    <submittedName>
        <fullName evidence="1">Uncharacterized protein</fullName>
    </submittedName>
</protein>
<evidence type="ECO:0000313" key="1">
    <source>
        <dbReference type="EMBL" id="KAL3393797.1"/>
    </source>
</evidence>
<dbReference type="AlphaFoldDB" id="A0ABD2WLS1"/>
<organism evidence="1 2">
    <name type="scientific">Trichogramma kaykai</name>
    <dbReference type="NCBI Taxonomy" id="54128"/>
    <lineage>
        <taxon>Eukaryota</taxon>
        <taxon>Metazoa</taxon>
        <taxon>Ecdysozoa</taxon>
        <taxon>Arthropoda</taxon>
        <taxon>Hexapoda</taxon>
        <taxon>Insecta</taxon>
        <taxon>Pterygota</taxon>
        <taxon>Neoptera</taxon>
        <taxon>Endopterygota</taxon>
        <taxon>Hymenoptera</taxon>
        <taxon>Apocrita</taxon>
        <taxon>Proctotrupomorpha</taxon>
        <taxon>Chalcidoidea</taxon>
        <taxon>Trichogrammatidae</taxon>
        <taxon>Trichogramma</taxon>
    </lineage>
</organism>
<name>A0ABD2WLS1_9HYME</name>
<evidence type="ECO:0000313" key="2">
    <source>
        <dbReference type="Proteomes" id="UP001627154"/>
    </source>
</evidence>
<gene>
    <name evidence="1" type="ORF">TKK_012035</name>
</gene>
<reference evidence="1 2" key="1">
    <citation type="journal article" date="2024" name="bioRxiv">
        <title>A reference genome for Trichogramma kaykai: A tiny desert-dwelling parasitoid wasp with competing sex-ratio distorters.</title>
        <authorList>
            <person name="Culotta J."/>
            <person name="Lindsey A.R."/>
        </authorList>
    </citation>
    <scope>NUCLEOTIDE SEQUENCE [LARGE SCALE GENOMIC DNA]</scope>
    <source>
        <strain evidence="1 2">KSX58</strain>
    </source>
</reference>
<dbReference type="Proteomes" id="UP001627154">
    <property type="component" value="Unassembled WGS sequence"/>
</dbReference>
<sequence>MFTKSRQSDGLLRNLTSTYRCEFAQLDEDSLQNDRFPRSKTRTTTSPSYRCMMYMYRMYRDADLGRDVYIIHACVHVLMSTDYIEQ</sequence>
<proteinExistence type="predicted"/>
<accession>A0ABD2WLS1</accession>
<comment type="caution">
    <text evidence="1">The sequence shown here is derived from an EMBL/GenBank/DDBJ whole genome shotgun (WGS) entry which is preliminary data.</text>
</comment>